<dbReference type="SMART" id="SM00895">
    <property type="entry name" value="FCD"/>
    <property type="match status" value="1"/>
</dbReference>
<dbReference type="PROSITE" id="PS50949">
    <property type="entry name" value="HTH_GNTR"/>
    <property type="match status" value="1"/>
</dbReference>
<dbReference type="PRINTS" id="PR00035">
    <property type="entry name" value="HTHGNTR"/>
</dbReference>
<dbReference type="CDD" id="cd07377">
    <property type="entry name" value="WHTH_GntR"/>
    <property type="match status" value="1"/>
</dbReference>
<dbReference type="InterPro" id="IPR008920">
    <property type="entry name" value="TF_FadR/GntR_C"/>
</dbReference>
<dbReference type="PANTHER" id="PTHR43537:SF24">
    <property type="entry name" value="GLUCONATE OPERON TRANSCRIPTIONAL REPRESSOR"/>
    <property type="match status" value="1"/>
</dbReference>
<dbReference type="Proteomes" id="UP000295500">
    <property type="component" value="Unassembled WGS sequence"/>
</dbReference>
<proteinExistence type="predicted"/>
<dbReference type="InterPro" id="IPR011711">
    <property type="entry name" value="GntR_C"/>
</dbReference>
<keyword evidence="1" id="KW-0805">Transcription regulation</keyword>
<dbReference type="PRINTS" id="PR00033">
    <property type="entry name" value="HTHASNC"/>
</dbReference>
<dbReference type="RefSeq" id="WP_133528977.1">
    <property type="nucleotide sequence ID" value="NZ_SNXO01000032.1"/>
</dbReference>
<dbReference type="InterPro" id="IPR036390">
    <property type="entry name" value="WH_DNA-bd_sf"/>
</dbReference>
<dbReference type="OrthoDB" id="9781630at2"/>
<evidence type="ECO:0000256" key="4">
    <source>
        <dbReference type="SAM" id="MobiDB-lite"/>
    </source>
</evidence>
<evidence type="ECO:0000256" key="3">
    <source>
        <dbReference type="ARBA" id="ARBA00023163"/>
    </source>
</evidence>
<dbReference type="InterPro" id="IPR000485">
    <property type="entry name" value="AsnC-type_HTH_dom"/>
</dbReference>
<dbReference type="Gene3D" id="1.10.10.10">
    <property type="entry name" value="Winged helix-like DNA-binding domain superfamily/Winged helix DNA-binding domain"/>
    <property type="match status" value="1"/>
</dbReference>
<feature type="domain" description="HTH gntR-type" evidence="5">
    <location>
        <begin position="10"/>
        <end position="77"/>
    </location>
</feature>
<dbReference type="InterPro" id="IPR036388">
    <property type="entry name" value="WH-like_DNA-bd_sf"/>
</dbReference>
<gene>
    <name evidence="6" type="ORF">EV211_13214</name>
</gene>
<keyword evidence="7" id="KW-1185">Reference proteome</keyword>
<dbReference type="SUPFAM" id="SSF46785">
    <property type="entry name" value="Winged helix' DNA-binding domain"/>
    <property type="match status" value="1"/>
</dbReference>
<keyword evidence="2" id="KW-0238">DNA-binding</keyword>
<dbReference type="Pfam" id="PF07729">
    <property type="entry name" value="FCD"/>
    <property type="match status" value="1"/>
</dbReference>
<reference evidence="6 7" key="1">
    <citation type="submission" date="2019-03" db="EMBL/GenBank/DDBJ databases">
        <title>Genomic Encyclopedia of Type Strains, Phase IV (KMG-IV): sequencing the most valuable type-strain genomes for metagenomic binning, comparative biology and taxonomic classification.</title>
        <authorList>
            <person name="Goeker M."/>
        </authorList>
    </citation>
    <scope>NUCLEOTIDE SEQUENCE [LARGE SCALE GENOMIC DNA]</scope>
    <source>
        <strain evidence="6 7">DSM 28287</strain>
    </source>
</reference>
<feature type="compositionally biased region" description="Low complexity" evidence="4">
    <location>
        <begin position="226"/>
        <end position="247"/>
    </location>
</feature>
<dbReference type="InterPro" id="IPR000524">
    <property type="entry name" value="Tscrpt_reg_HTH_GntR"/>
</dbReference>
<dbReference type="Gene3D" id="1.20.120.530">
    <property type="entry name" value="GntR ligand-binding domain-like"/>
    <property type="match status" value="1"/>
</dbReference>
<evidence type="ECO:0000259" key="5">
    <source>
        <dbReference type="PROSITE" id="PS50949"/>
    </source>
</evidence>
<dbReference type="EMBL" id="SNXO01000032">
    <property type="protein sequence ID" value="TDP51094.1"/>
    <property type="molecule type" value="Genomic_DNA"/>
</dbReference>
<dbReference type="PANTHER" id="PTHR43537">
    <property type="entry name" value="TRANSCRIPTIONAL REGULATOR, GNTR FAMILY"/>
    <property type="match status" value="1"/>
</dbReference>
<comment type="caution">
    <text evidence="6">The sequence shown here is derived from an EMBL/GenBank/DDBJ whole genome shotgun (WGS) entry which is preliminary data.</text>
</comment>
<evidence type="ECO:0000256" key="1">
    <source>
        <dbReference type="ARBA" id="ARBA00023015"/>
    </source>
</evidence>
<evidence type="ECO:0000256" key="2">
    <source>
        <dbReference type="ARBA" id="ARBA00023125"/>
    </source>
</evidence>
<accession>A0A4R6Q192</accession>
<dbReference type="SMART" id="SM00345">
    <property type="entry name" value="HTH_GNTR"/>
    <property type="match status" value="1"/>
</dbReference>
<protein>
    <submittedName>
        <fullName evidence="6">GntR family transcriptional regulator</fullName>
    </submittedName>
</protein>
<keyword evidence="3" id="KW-0804">Transcription</keyword>
<dbReference type="AlphaFoldDB" id="A0A4R6Q192"/>
<feature type="region of interest" description="Disordered" evidence="4">
    <location>
        <begin position="225"/>
        <end position="247"/>
    </location>
</feature>
<dbReference type="Pfam" id="PF00392">
    <property type="entry name" value="GntR"/>
    <property type="match status" value="1"/>
</dbReference>
<sequence>MLNFDLQNHRPLREIVYEQLKRQILTGQITPGTRMMEVDLADEMGVSRTPVREAIRKLEKEGLVVIEPRRGAYASDISVKDMVDTLEVREDMEGLAAYLAAQKITPEETKELMDITQGYSTAINDGDMESIIHYDEAFHRRIVALSGNKTLIQLSETVQELALRFRYLYYDDFSRYVNMPDEHKNIIDALRSGDAQTARKVAGEHVDKLKKFVIDEGDTAFHEHSNNTGAAGNAGAAVDAGNTDGAI</sequence>
<organism evidence="6 7">
    <name type="scientific">Aminicella lysinilytica</name>
    <dbReference type="NCBI Taxonomy" id="433323"/>
    <lineage>
        <taxon>Bacteria</taxon>
        <taxon>Bacillati</taxon>
        <taxon>Bacillota</taxon>
        <taxon>Clostridia</taxon>
        <taxon>Peptostreptococcales</taxon>
        <taxon>Anaerovoracaceae</taxon>
        <taxon>Aminicella</taxon>
    </lineage>
</organism>
<name>A0A4R6Q192_9FIRM</name>
<dbReference type="GO" id="GO:0003700">
    <property type="term" value="F:DNA-binding transcription factor activity"/>
    <property type="evidence" value="ECO:0007669"/>
    <property type="project" value="InterPro"/>
</dbReference>
<evidence type="ECO:0000313" key="7">
    <source>
        <dbReference type="Proteomes" id="UP000295500"/>
    </source>
</evidence>
<dbReference type="GO" id="GO:0043565">
    <property type="term" value="F:sequence-specific DNA binding"/>
    <property type="evidence" value="ECO:0007669"/>
    <property type="project" value="InterPro"/>
</dbReference>
<evidence type="ECO:0000313" key="6">
    <source>
        <dbReference type="EMBL" id="TDP51094.1"/>
    </source>
</evidence>
<dbReference type="SUPFAM" id="SSF48008">
    <property type="entry name" value="GntR ligand-binding domain-like"/>
    <property type="match status" value="1"/>
</dbReference>